<reference evidence="1" key="1">
    <citation type="submission" date="2020-11" db="EMBL/GenBank/DDBJ databases">
        <authorList>
            <person name="Tran Van P."/>
        </authorList>
    </citation>
    <scope>NUCLEOTIDE SEQUENCE</scope>
</reference>
<evidence type="ECO:0000313" key="2">
    <source>
        <dbReference type="Proteomes" id="UP000678499"/>
    </source>
</evidence>
<organism evidence="1">
    <name type="scientific">Notodromas monacha</name>
    <dbReference type="NCBI Taxonomy" id="399045"/>
    <lineage>
        <taxon>Eukaryota</taxon>
        <taxon>Metazoa</taxon>
        <taxon>Ecdysozoa</taxon>
        <taxon>Arthropoda</taxon>
        <taxon>Crustacea</taxon>
        <taxon>Oligostraca</taxon>
        <taxon>Ostracoda</taxon>
        <taxon>Podocopa</taxon>
        <taxon>Podocopida</taxon>
        <taxon>Cypridocopina</taxon>
        <taxon>Cypridoidea</taxon>
        <taxon>Cyprididae</taxon>
        <taxon>Notodromas</taxon>
    </lineage>
</organism>
<name>A0A7R9BCM2_9CRUS</name>
<dbReference type="EMBL" id="CAJPEX010000056">
    <property type="protein sequence ID" value="CAG0912869.1"/>
    <property type="molecule type" value="Genomic_DNA"/>
</dbReference>
<dbReference type="EMBL" id="OA882093">
    <property type="protein sequence ID" value="CAD7272717.1"/>
    <property type="molecule type" value="Genomic_DNA"/>
</dbReference>
<proteinExistence type="predicted"/>
<accession>A0A7R9BCM2</accession>
<dbReference type="OrthoDB" id="10017790at2759"/>
<dbReference type="Proteomes" id="UP000678499">
    <property type="component" value="Unassembled WGS sequence"/>
</dbReference>
<keyword evidence="2" id="KW-1185">Reference proteome</keyword>
<dbReference type="AlphaFoldDB" id="A0A7R9BCM2"/>
<gene>
    <name evidence="1" type="ORF">NMOB1V02_LOCUS639</name>
</gene>
<protein>
    <submittedName>
        <fullName evidence="1">Uncharacterized protein</fullName>
    </submittedName>
</protein>
<sequence length="107" mass="12092">MSATICDGCQRLVPMLDNSTDSDVLLRLITFVANLCSAVKRLRVTPADIPPMDKVASPETMYARIYGVAVFDRLQDKVRVVSRFNACEEIRFHANRIIDAFREEGEK</sequence>
<evidence type="ECO:0000313" key="1">
    <source>
        <dbReference type="EMBL" id="CAD7272717.1"/>
    </source>
</evidence>